<dbReference type="GO" id="GO:0048364">
    <property type="term" value="P:root development"/>
    <property type="evidence" value="ECO:0007669"/>
    <property type="project" value="TreeGrafter"/>
</dbReference>
<dbReference type="EMBL" id="CP093351">
    <property type="protein sequence ID" value="WOH16238.1"/>
    <property type="molecule type" value="Genomic_DNA"/>
</dbReference>
<evidence type="ECO:0000259" key="2">
    <source>
        <dbReference type="Pfam" id="PF13020"/>
    </source>
</evidence>
<name>A0AAF1BFT8_DAUCS</name>
<feature type="region of interest" description="Disordered" evidence="1">
    <location>
        <begin position="353"/>
        <end position="386"/>
    </location>
</feature>
<organism evidence="3 4">
    <name type="scientific">Daucus carota subsp. sativus</name>
    <name type="common">Carrot</name>
    <dbReference type="NCBI Taxonomy" id="79200"/>
    <lineage>
        <taxon>Eukaryota</taxon>
        <taxon>Viridiplantae</taxon>
        <taxon>Streptophyta</taxon>
        <taxon>Embryophyta</taxon>
        <taxon>Tracheophyta</taxon>
        <taxon>Spermatophyta</taxon>
        <taxon>Magnoliopsida</taxon>
        <taxon>eudicotyledons</taxon>
        <taxon>Gunneridae</taxon>
        <taxon>Pentapetalae</taxon>
        <taxon>asterids</taxon>
        <taxon>campanulids</taxon>
        <taxon>Apiales</taxon>
        <taxon>Apiaceae</taxon>
        <taxon>Apioideae</taxon>
        <taxon>Scandiceae</taxon>
        <taxon>Daucinae</taxon>
        <taxon>Daucus</taxon>
        <taxon>Daucus sect. Daucus</taxon>
    </lineage>
</organism>
<dbReference type="AlphaFoldDB" id="A0AAF1BFT8"/>
<feature type="region of interest" description="Disordered" evidence="1">
    <location>
        <begin position="300"/>
        <end position="334"/>
    </location>
</feature>
<evidence type="ECO:0000256" key="1">
    <source>
        <dbReference type="SAM" id="MobiDB-lite"/>
    </source>
</evidence>
<feature type="region of interest" description="Disordered" evidence="1">
    <location>
        <begin position="411"/>
        <end position="455"/>
    </location>
</feature>
<dbReference type="GO" id="GO:0005634">
    <property type="term" value="C:nucleus"/>
    <property type="evidence" value="ECO:0007669"/>
    <property type="project" value="TreeGrafter"/>
</dbReference>
<dbReference type="PANTHER" id="PTHR32387">
    <property type="entry name" value="WU:FJ29H11"/>
    <property type="match status" value="1"/>
</dbReference>
<reference evidence="3" key="1">
    <citation type="journal article" date="2016" name="Nat. Genet.">
        <title>A high-quality carrot genome assembly provides new insights into carotenoid accumulation and asterid genome evolution.</title>
        <authorList>
            <person name="Iorizzo M."/>
            <person name="Ellison S."/>
            <person name="Senalik D."/>
            <person name="Zeng P."/>
            <person name="Satapoomin P."/>
            <person name="Huang J."/>
            <person name="Bowman M."/>
            <person name="Iovene M."/>
            <person name="Sanseverino W."/>
            <person name="Cavagnaro P."/>
            <person name="Yildiz M."/>
            <person name="Macko-Podgorni A."/>
            <person name="Moranska E."/>
            <person name="Grzebelus E."/>
            <person name="Grzebelus D."/>
            <person name="Ashrafi H."/>
            <person name="Zheng Z."/>
            <person name="Cheng S."/>
            <person name="Spooner D."/>
            <person name="Van Deynze A."/>
            <person name="Simon P."/>
        </authorList>
    </citation>
    <scope>NUCLEOTIDE SEQUENCE</scope>
    <source>
        <tissue evidence="3">Leaf</tissue>
    </source>
</reference>
<feature type="compositionally biased region" description="Polar residues" evidence="1">
    <location>
        <begin position="367"/>
        <end position="386"/>
    </location>
</feature>
<sequence>MTGCHLGLVFLDFYFNFYISGLFLNNCQYIILIYISILNFHGSHGRGPPPQFNPILPPNPNFLPPHLNQFLPNPRIPPNFPFQNPNFRLPNPGFPVLRPDVPVVNPNEVLERVDRAVKKARADLVAAGDSVSTWKVRQAALVILKIDSWDSFGFQMQEVPSLYRLMVTEGKINAFIHCFVGVRKITSLHDLELAICKNEGVAKFEELDLGPILRHPLVVQYFGASPNVKDVFKITSEEIISFISKLIRKKKQKEITADELLDYIAKKKSVDKKELLSVRIRSLLPVSSLKKELDEHIGLKSEPENLGDGNTILGEKRRKHSVPSPQKKKLDEHIGVISEQVSSFTSRHKDISEKHIRFTSSEDDGDTSNNNKGNGNESVPQNSCSSPSQIVKFDCSSCPFPSLDEEIKRLRSKGKAGPIPSPASKTLTHNGQDRPLKRKRISEDLSTGTPSSQMLKRDEIEAHGLSNKKLLSKDKKEQSFLRRINEGDLARDVDTLRTFICIWKEACMENKLTQVLDMMIEFYQTRNGDRVKEIFSQKPFAELLNVADKVLTGRIGELVAFRYFLGKFGGTCVKWVNETFESGFPYDIAVGNEEMGREYIEVKATKSDRKDWFNLTAKEWQFAVEKGECYSIARVTLQSNDMAKITIYKNPVRLCQLGQLQKFQFHPDITLCRHRTPKSCLKKNLKHIFNQLFLFLTQHH</sequence>
<feature type="domain" description="Protein NO VEIN C-terminal" evidence="2">
    <location>
        <begin position="556"/>
        <end position="641"/>
    </location>
</feature>
<accession>A0AAF1BFT8</accession>
<keyword evidence="4" id="KW-1185">Reference proteome</keyword>
<dbReference type="InterPro" id="IPR052957">
    <property type="entry name" value="Auxin_embryo_med"/>
</dbReference>
<reference evidence="3" key="2">
    <citation type="submission" date="2022-03" db="EMBL/GenBank/DDBJ databases">
        <title>Draft title - Genomic analysis of global carrot germplasm unveils the trajectory of domestication and the origin of high carotenoid orange carrot.</title>
        <authorList>
            <person name="Iorizzo M."/>
            <person name="Ellison S."/>
            <person name="Senalik D."/>
            <person name="Macko-Podgorni A."/>
            <person name="Grzebelus D."/>
            <person name="Bostan H."/>
            <person name="Rolling W."/>
            <person name="Curaba J."/>
            <person name="Simon P."/>
        </authorList>
    </citation>
    <scope>NUCLEOTIDE SEQUENCE</scope>
    <source>
        <tissue evidence="3">Leaf</tissue>
    </source>
</reference>
<dbReference type="InterPro" id="IPR024975">
    <property type="entry name" value="NOV_C"/>
</dbReference>
<dbReference type="GO" id="GO:0010305">
    <property type="term" value="P:leaf vascular tissue pattern formation"/>
    <property type="evidence" value="ECO:0007669"/>
    <property type="project" value="TreeGrafter"/>
</dbReference>
<dbReference type="Proteomes" id="UP000077755">
    <property type="component" value="Chromosome 9"/>
</dbReference>
<evidence type="ECO:0000313" key="3">
    <source>
        <dbReference type="EMBL" id="WOH16238.1"/>
    </source>
</evidence>
<feature type="compositionally biased region" description="Polar residues" evidence="1">
    <location>
        <begin position="444"/>
        <end position="454"/>
    </location>
</feature>
<protein>
    <recommendedName>
        <fullName evidence="2">Protein NO VEIN C-terminal domain-containing protein</fullName>
    </recommendedName>
</protein>
<gene>
    <name evidence="3" type="ORF">DCAR_0935788</name>
</gene>
<evidence type="ECO:0000313" key="4">
    <source>
        <dbReference type="Proteomes" id="UP000077755"/>
    </source>
</evidence>
<dbReference type="Pfam" id="PF13020">
    <property type="entry name" value="NOV_C"/>
    <property type="match status" value="1"/>
</dbReference>
<proteinExistence type="predicted"/>
<dbReference type="PANTHER" id="PTHR32387:SF0">
    <property type="entry name" value="PROTEIN NO VEIN"/>
    <property type="match status" value="1"/>
</dbReference>
<dbReference type="GO" id="GO:0009793">
    <property type="term" value="P:embryo development ending in seed dormancy"/>
    <property type="evidence" value="ECO:0007669"/>
    <property type="project" value="TreeGrafter"/>
</dbReference>